<evidence type="ECO:0000256" key="7">
    <source>
        <dbReference type="ARBA" id="ARBA00022857"/>
    </source>
</evidence>
<evidence type="ECO:0000256" key="6">
    <source>
        <dbReference type="ARBA" id="ARBA00022801"/>
    </source>
</evidence>
<dbReference type="AlphaFoldDB" id="A0A841DFY8"/>
<dbReference type="HAMAP" id="MF_01576">
    <property type="entry name" value="THF_DHG_CYH"/>
    <property type="match status" value="1"/>
</dbReference>
<sequence>MTAELMIGTDLAAEMVAKAAERARALQERAGVQPCLATVLVGDDPASATYVRMKQNRSKKAGIASVSVGLPADTSTDELVAEIRKLSDDPAVHGILLQHPVPAQIDERAAFEAIDPAKDVDGVTMRSFAAMAFGDPGFRSATPGGIMRLLAAYEVPLEGAHAVVIGRSPILGKPAGMLLLASNATVTYAHSRTRDLPELVRTADVVIAAVGKPEFVRGDWLKPGAVVVDAGYNEGNLGDVHFAEAAAVARLITPVPGGVGPMTIALLLEQTVDAAETAVQSLTTLA</sequence>
<feature type="domain" description="Tetrahydrofolate dehydrogenase/cyclohydrolase catalytic" evidence="13">
    <location>
        <begin position="8"/>
        <end position="121"/>
    </location>
</feature>
<evidence type="ECO:0000256" key="8">
    <source>
        <dbReference type="ARBA" id="ARBA00023002"/>
    </source>
</evidence>
<feature type="binding site" evidence="12">
    <location>
        <begin position="166"/>
        <end position="168"/>
    </location>
    <ligand>
        <name>NADP(+)</name>
        <dbReference type="ChEBI" id="CHEBI:58349"/>
    </ligand>
</feature>
<comment type="pathway">
    <text evidence="1 12">One-carbon metabolism; tetrahydrofolate interconversion.</text>
</comment>
<evidence type="ECO:0000256" key="4">
    <source>
        <dbReference type="ARBA" id="ARBA00022605"/>
    </source>
</evidence>
<dbReference type="GO" id="GO:0004477">
    <property type="term" value="F:methenyltetrahydrofolate cyclohydrolase activity"/>
    <property type="evidence" value="ECO:0007669"/>
    <property type="project" value="UniProtKB-UniRule"/>
</dbReference>
<keyword evidence="8 12" id="KW-0560">Oxidoreductase</keyword>
<keyword evidence="10 12" id="KW-0486">Methionine biosynthesis</keyword>
<dbReference type="Gene3D" id="3.40.50.10860">
    <property type="entry name" value="Leucine Dehydrogenase, chain A, domain 1"/>
    <property type="match status" value="1"/>
</dbReference>
<keyword evidence="6 12" id="KW-0378">Hydrolase</keyword>
<evidence type="ECO:0000256" key="12">
    <source>
        <dbReference type="HAMAP-Rule" id="MF_01576"/>
    </source>
</evidence>
<evidence type="ECO:0000313" key="15">
    <source>
        <dbReference type="EMBL" id="MBB5978014.1"/>
    </source>
</evidence>
<dbReference type="InterPro" id="IPR036291">
    <property type="entry name" value="NAD(P)-bd_dom_sf"/>
</dbReference>
<feature type="domain" description="Tetrahydrofolate dehydrogenase/cyclohydrolase NAD(P)-binding" evidence="14">
    <location>
        <begin position="140"/>
        <end position="277"/>
    </location>
</feature>
<dbReference type="InterPro" id="IPR020630">
    <property type="entry name" value="THF_DH/CycHdrlase_cat_dom"/>
</dbReference>
<dbReference type="GO" id="GO:0005829">
    <property type="term" value="C:cytosol"/>
    <property type="evidence" value="ECO:0007669"/>
    <property type="project" value="TreeGrafter"/>
</dbReference>
<proteinExistence type="inferred from homology"/>
<dbReference type="InterPro" id="IPR020631">
    <property type="entry name" value="THF_DH/CycHdrlase_NAD-bd_dom"/>
</dbReference>
<dbReference type="PANTHER" id="PTHR48099:SF5">
    <property type="entry name" value="C-1-TETRAHYDROFOLATE SYNTHASE, CYTOPLASMIC"/>
    <property type="match status" value="1"/>
</dbReference>
<dbReference type="InterPro" id="IPR020867">
    <property type="entry name" value="THF_DH/CycHdrlase_CS"/>
</dbReference>
<comment type="catalytic activity">
    <reaction evidence="12">
        <text>(6R)-5,10-methylene-5,6,7,8-tetrahydrofolate + NADP(+) = (6R)-5,10-methenyltetrahydrofolate + NADPH</text>
        <dbReference type="Rhea" id="RHEA:22812"/>
        <dbReference type="ChEBI" id="CHEBI:15636"/>
        <dbReference type="ChEBI" id="CHEBI:57455"/>
        <dbReference type="ChEBI" id="CHEBI:57783"/>
        <dbReference type="ChEBI" id="CHEBI:58349"/>
        <dbReference type="EC" id="1.5.1.5"/>
    </reaction>
</comment>
<organism evidence="15 16">
    <name type="scientific">Kribbella solani</name>
    <dbReference type="NCBI Taxonomy" id="236067"/>
    <lineage>
        <taxon>Bacteria</taxon>
        <taxon>Bacillati</taxon>
        <taxon>Actinomycetota</taxon>
        <taxon>Actinomycetes</taxon>
        <taxon>Propionibacteriales</taxon>
        <taxon>Kribbellaceae</taxon>
        <taxon>Kribbella</taxon>
    </lineage>
</organism>
<keyword evidence="3 12" id="KW-0554">One-carbon metabolism</keyword>
<keyword evidence="7 12" id="KW-0521">NADP</keyword>
<dbReference type="SUPFAM" id="SSF53223">
    <property type="entry name" value="Aminoacid dehydrogenase-like, N-terminal domain"/>
    <property type="match status" value="1"/>
</dbReference>
<gene>
    <name evidence="12" type="primary">folD</name>
    <name evidence="15" type="ORF">HDA44_001355</name>
</gene>
<evidence type="ECO:0000256" key="10">
    <source>
        <dbReference type="ARBA" id="ARBA00023167"/>
    </source>
</evidence>
<dbReference type="EMBL" id="JACHNF010000001">
    <property type="protein sequence ID" value="MBB5978014.1"/>
    <property type="molecule type" value="Genomic_DNA"/>
</dbReference>
<dbReference type="PANTHER" id="PTHR48099">
    <property type="entry name" value="C-1-TETRAHYDROFOLATE SYNTHASE, CYTOPLASMIC-RELATED"/>
    <property type="match status" value="1"/>
</dbReference>
<dbReference type="CDD" id="cd01080">
    <property type="entry name" value="NAD_bind_m-THF_DH_Cyclohyd"/>
    <property type="match status" value="1"/>
</dbReference>
<comment type="caution">
    <text evidence="15">The sequence shown here is derived from an EMBL/GenBank/DDBJ whole genome shotgun (WGS) entry which is preliminary data.</text>
</comment>
<dbReference type="GO" id="GO:0004488">
    <property type="term" value="F:methylenetetrahydrofolate dehydrogenase (NADP+) activity"/>
    <property type="evidence" value="ECO:0007669"/>
    <property type="project" value="UniProtKB-UniRule"/>
</dbReference>
<protein>
    <recommendedName>
        <fullName evidence="12">Bifunctional protein FolD</fullName>
    </recommendedName>
    <domain>
        <recommendedName>
            <fullName evidence="12">Methylenetetrahydrofolate dehydrogenase</fullName>
            <ecNumber evidence="12">1.5.1.5</ecNumber>
        </recommendedName>
    </domain>
    <domain>
        <recommendedName>
            <fullName evidence="12">Methenyltetrahydrofolate cyclohydrolase</fullName>
            <ecNumber evidence="12">3.5.4.9</ecNumber>
        </recommendedName>
    </domain>
</protein>
<evidence type="ECO:0000256" key="11">
    <source>
        <dbReference type="ARBA" id="ARBA00023268"/>
    </source>
</evidence>
<evidence type="ECO:0000259" key="13">
    <source>
        <dbReference type="Pfam" id="PF00763"/>
    </source>
</evidence>
<dbReference type="Pfam" id="PF00763">
    <property type="entry name" value="THF_DHG_CYH"/>
    <property type="match status" value="1"/>
</dbReference>
<comment type="caution">
    <text evidence="12">Lacks conserved residue(s) required for the propagation of feature annotation.</text>
</comment>
<dbReference type="InterPro" id="IPR046346">
    <property type="entry name" value="Aminoacid_DH-like_N_sf"/>
</dbReference>
<dbReference type="Pfam" id="PF02882">
    <property type="entry name" value="THF_DHG_CYH_C"/>
    <property type="match status" value="1"/>
</dbReference>
<dbReference type="SUPFAM" id="SSF51735">
    <property type="entry name" value="NAD(P)-binding Rossmann-fold domains"/>
    <property type="match status" value="1"/>
</dbReference>
<dbReference type="RefSeq" id="WP_184832231.1">
    <property type="nucleotide sequence ID" value="NZ_BAAAVN010000015.1"/>
</dbReference>
<keyword evidence="9 12" id="KW-0368">Histidine biosynthesis</keyword>
<evidence type="ECO:0000313" key="16">
    <source>
        <dbReference type="Proteomes" id="UP000558997"/>
    </source>
</evidence>
<dbReference type="PRINTS" id="PR00085">
    <property type="entry name" value="THFDHDRGNASE"/>
</dbReference>
<dbReference type="PROSITE" id="PS00767">
    <property type="entry name" value="THF_DHG_CYH_2"/>
    <property type="match status" value="1"/>
</dbReference>
<comment type="subunit">
    <text evidence="2 12">Homodimer.</text>
</comment>
<dbReference type="GO" id="GO:0035999">
    <property type="term" value="P:tetrahydrofolate interconversion"/>
    <property type="evidence" value="ECO:0007669"/>
    <property type="project" value="UniProtKB-UniRule"/>
</dbReference>
<dbReference type="GO" id="GO:0009086">
    <property type="term" value="P:methionine biosynthetic process"/>
    <property type="evidence" value="ECO:0007669"/>
    <property type="project" value="UniProtKB-KW"/>
</dbReference>
<evidence type="ECO:0000256" key="3">
    <source>
        <dbReference type="ARBA" id="ARBA00022563"/>
    </source>
</evidence>
<dbReference type="GO" id="GO:0000105">
    <property type="term" value="P:L-histidine biosynthetic process"/>
    <property type="evidence" value="ECO:0007669"/>
    <property type="project" value="UniProtKB-KW"/>
</dbReference>
<keyword evidence="11 12" id="KW-0511">Multifunctional enzyme</keyword>
<dbReference type="Gene3D" id="3.40.50.720">
    <property type="entry name" value="NAD(P)-binding Rossmann-like Domain"/>
    <property type="match status" value="1"/>
</dbReference>
<dbReference type="UniPathway" id="UPA00193"/>
<evidence type="ECO:0000256" key="5">
    <source>
        <dbReference type="ARBA" id="ARBA00022755"/>
    </source>
</evidence>
<dbReference type="EC" id="3.5.4.9" evidence="12"/>
<dbReference type="GO" id="GO:0006164">
    <property type="term" value="P:purine nucleotide biosynthetic process"/>
    <property type="evidence" value="ECO:0007669"/>
    <property type="project" value="UniProtKB-KW"/>
</dbReference>
<dbReference type="FunFam" id="3.40.50.10860:FF:000005">
    <property type="entry name" value="C-1-tetrahydrofolate synthase, cytoplasmic, putative"/>
    <property type="match status" value="1"/>
</dbReference>
<accession>A0A841DFY8</accession>
<reference evidence="15 16" key="1">
    <citation type="submission" date="2020-08" db="EMBL/GenBank/DDBJ databases">
        <title>Sequencing the genomes of 1000 actinobacteria strains.</title>
        <authorList>
            <person name="Klenk H.-P."/>
        </authorList>
    </citation>
    <scope>NUCLEOTIDE SEQUENCE [LARGE SCALE GENOMIC DNA]</scope>
    <source>
        <strain evidence="15 16">DSM 17294</strain>
    </source>
</reference>
<keyword evidence="5 12" id="KW-0658">Purine biosynthesis</keyword>
<evidence type="ECO:0000256" key="1">
    <source>
        <dbReference type="ARBA" id="ARBA00004777"/>
    </source>
</evidence>
<comment type="similarity">
    <text evidence="12">Belongs to the tetrahydrofolate dehydrogenase/cyclohydrolase family.</text>
</comment>
<comment type="catalytic activity">
    <reaction evidence="12">
        <text>(6R)-5,10-methenyltetrahydrofolate + H2O = (6R)-10-formyltetrahydrofolate + H(+)</text>
        <dbReference type="Rhea" id="RHEA:23700"/>
        <dbReference type="ChEBI" id="CHEBI:15377"/>
        <dbReference type="ChEBI" id="CHEBI:15378"/>
        <dbReference type="ChEBI" id="CHEBI:57455"/>
        <dbReference type="ChEBI" id="CHEBI:195366"/>
        <dbReference type="EC" id="3.5.4.9"/>
    </reaction>
</comment>
<dbReference type="FunFam" id="3.40.50.720:FF:000006">
    <property type="entry name" value="Bifunctional protein FolD"/>
    <property type="match status" value="1"/>
</dbReference>
<dbReference type="EC" id="1.5.1.5" evidence="12"/>
<comment type="function">
    <text evidence="12">Catalyzes the oxidation of 5,10-methylenetetrahydrofolate to 5,10-methenyltetrahydrofolate and then the hydrolysis of 5,10-methenyltetrahydrofolate to 10-formyltetrahydrofolate.</text>
</comment>
<name>A0A841DFY8_9ACTN</name>
<evidence type="ECO:0000256" key="2">
    <source>
        <dbReference type="ARBA" id="ARBA00011738"/>
    </source>
</evidence>
<dbReference type="InterPro" id="IPR000672">
    <property type="entry name" value="THF_DH/CycHdrlase"/>
</dbReference>
<dbReference type="Proteomes" id="UP000558997">
    <property type="component" value="Unassembled WGS sequence"/>
</dbReference>
<keyword evidence="4 12" id="KW-0028">Amino-acid biosynthesis</keyword>
<evidence type="ECO:0000256" key="9">
    <source>
        <dbReference type="ARBA" id="ARBA00023102"/>
    </source>
</evidence>
<evidence type="ECO:0000259" key="14">
    <source>
        <dbReference type="Pfam" id="PF02882"/>
    </source>
</evidence>
<keyword evidence="16" id="KW-1185">Reference proteome</keyword>